<dbReference type="GeneID" id="36392965"/>
<dbReference type="KEGG" id="cne:CNG04235"/>
<evidence type="ECO:0000313" key="2">
    <source>
        <dbReference type="Proteomes" id="UP000002149"/>
    </source>
</evidence>
<dbReference type="InParanoid" id="A0A0S2M5Q7"/>
<dbReference type="OrthoDB" id="2574365at2759"/>
<organism evidence="1 2">
    <name type="scientific">Cryptococcus deneoformans (strain JEC21 / ATCC MYA-565)</name>
    <name type="common">Cryptococcus neoformans var. neoformans serotype D</name>
    <dbReference type="NCBI Taxonomy" id="214684"/>
    <lineage>
        <taxon>Eukaryota</taxon>
        <taxon>Fungi</taxon>
        <taxon>Dikarya</taxon>
        <taxon>Basidiomycota</taxon>
        <taxon>Agaricomycotina</taxon>
        <taxon>Tremellomycetes</taxon>
        <taxon>Tremellales</taxon>
        <taxon>Cryptococcaceae</taxon>
        <taxon>Cryptococcus</taxon>
        <taxon>Cryptococcus neoformans species complex</taxon>
    </lineage>
</organism>
<dbReference type="PANTHER" id="PTHR11803">
    <property type="entry name" value="2-IMINOBUTANOATE/2-IMINOPROPANOATE DEAMINASE RIDA"/>
    <property type="match status" value="1"/>
</dbReference>
<protein>
    <submittedName>
        <fullName evidence="1">Uncharacterized protein</fullName>
    </submittedName>
</protein>
<sequence length="119" mass="12660">MSGPEIISSEAFPLKPHNSPAAKVPGLIFCSGQIGNGEIEAATLESLTKLKELLELGGSSLEQIAKVNIFMKDINQFSAMNEVFSKFLPDPKPARTCIQAGKLPGGETSTIEIECIARA</sequence>
<dbReference type="Pfam" id="PF01042">
    <property type="entry name" value="Ribonuc_L-PSP"/>
    <property type="match status" value="1"/>
</dbReference>
<dbReference type="Proteomes" id="UP000002149">
    <property type="component" value="Chromosome 7"/>
</dbReference>
<dbReference type="FunFam" id="3.30.1330.40:FF:000004">
    <property type="entry name" value="Translation initiation inhibitor"/>
    <property type="match status" value="1"/>
</dbReference>
<proteinExistence type="predicted"/>
<dbReference type="RefSeq" id="XP_024514574.1">
    <property type="nucleotide sequence ID" value="XM_024658656.1"/>
</dbReference>
<dbReference type="PANTHER" id="PTHR11803:SF12">
    <property type="entry name" value="TRANSLATION INITIATION INHIBITOR"/>
    <property type="match status" value="1"/>
</dbReference>
<dbReference type="SUPFAM" id="SSF55298">
    <property type="entry name" value="YjgF-like"/>
    <property type="match status" value="1"/>
</dbReference>
<dbReference type="EMBL" id="AE017347">
    <property type="protein sequence ID" value="ALO69316.1"/>
    <property type="molecule type" value="Genomic_DNA"/>
</dbReference>
<dbReference type="GO" id="GO:0019239">
    <property type="term" value="F:deaminase activity"/>
    <property type="evidence" value="ECO:0000318"/>
    <property type="project" value="GO_Central"/>
</dbReference>
<dbReference type="Gene3D" id="3.30.1330.40">
    <property type="entry name" value="RutC-like"/>
    <property type="match status" value="1"/>
</dbReference>
<dbReference type="InterPro" id="IPR006175">
    <property type="entry name" value="YjgF/YER057c/UK114"/>
</dbReference>
<dbReference type="GO" id="GO:0005739">
    <property type="term" value="C:mitochondrion"/>
    <property type="evidence" value="ECO:0000318"/>
    <property type="project" value="GO_Central"/>
</dbReference>
<reference evidence="1 2" key="1">
    <citation type="journal article" date="2005" name="Science">
        <title>The genome of the basidiomycetous yeast and human pathogen Cryptococcus neoformans.</title>
        <authorList>
            <person name="Loftus B.J."/>
            <person name="Fung E."/>
            <person name="Roncaglia P."/>
            <person name="Rowley D."/>
            <person name="Amedeo P."/>
            <person name="Bruno D."/>
            <person name="Vamathevan J."/>
            <person name="Miranda M."/>
            <person name="Anderson I.J."/>
            <person name="Fraser J.A."/>
            <person name="Allen J.E."/>
            <person name="Bosdet I.E."/>
            <person name="Brent M.R."/>
            <person name="Chiu R."/>
            <person name="Doering T.L."/>
            <person name="Donlin M.J."/>
            <person name="D'Souza C.A."/>
            <person name="Fox D.S."/>
            <person name="Grinberg V."/>
            <person name="Fu J."/>
            <person name="Fukushima M."/>
            <person name="Haas B.J."/>
            <person name="Huang J.C."/>
            <person name="Janbon G."/>
            <person name="Jones S.J."/>
            <person name="Koo H.L."/>
            <person name="Krzywinski M.I."/>
            <person name="Kwon-Chung J.K."/>
            <person name="Lengeler K.B."/>
            <person name="Maiti R."/>
            <person name="Marra M.A."/>
            <person name="Marra R.E."/>
            <person name="Mathewson C.A."/>
            <person name="Mitchell T.G."/>
            <person name="Pertea M."/>
            <person name="Riggs F.R."/>
            <person name="Salzberg S.L."/>
            <person name="Schein J.E."/>
            <person name="Shvartsbeyn A."/>
            <person name="Shin H."/>
            <person name="Shumway M."/>
            <person name="Specht C.A."/>
            <person name="Suh B.B."/>
            <person name="Tenney A."/>
            <person name="Utterback T.R."/>
            <person name="Wickes B.L."/>
            <person name="Wortman J.R."/>
            <person name="Wye N.H."/>
            <person name="Kronstad J.W."/>
            <person name="Lodge J.K."/>
            <person name="Heitman J."/>
            <person name="Davis R.W."/>
            <person name="Fraser C.M."/>
            <person name="Hyman R.W."/>
        </authorList>
    </citation>
    <scope>NUCLEOTIDE SEQUENCE [LARGE SCALE GENOMIC DNA]</scope>
    <source>
        <strain evidence="2">JEC21 / ATCC MYA-565</strain>
    </source>
</reference>
<dbReference type="VEuPathDB" id="FungiDB:CNG04235"/>
<evidence type="ECO:0000313" key="1">
    <source>
        <dbReference type="EMBL" id="ALO69316.1"/>
    </source>
</evidence>
<dbReference type="AlphaFoldDB" id="A0A0S2M5Q7"/>
<dbReference type="GO" id="GO:0005829">
    <property type="term" value="C:cytosol"/>
    <property type="evidence" value="ECO:0000318"/>
    <property type="project" value="GO_Central"/>
</dbReference>
<dbReference type="FunCoup" id="A0A0S2M5Q7">
    <property type="interactions" value="214"/>
</dbReference>
<dbReference type="CDD" id="cd00448">
    <property type="entry name" value="YjgF_YER057c_UK114_family"/>
    <property type="match status" value="1"/>
</dbReference>
<dbReference type="InterPro" id="IPR035959">
    <property type="entry name" value="RutC-like_sf"/>
</dbReference>
<keyword evidence="2" id="KW-1185">Reference proteome</keyword>
<gene>
    <name evidence="1" type="ordered locus">CNG04235</name>
</gene>
<name>A0A0S2M5Q7_CRYD1</name>
<dbReference type="PaxDb" id="214684-A0A0S2M5Q7"/>
<accession>A0A0S2M5Q7</accession>